<dbReference type="WBParaSite" id="nRc.2.0.1.t25258-RA">
    <property type="protein sequence ID" value="nRc.2.0.1.t25258-RA"/>
    <property type="gene ID" value="nRc.2.0.1.g25258"/>
</dbReference>
<organism evidence="1 2">
    <name type="scientific">Romanomermis culicivorax</name>
    <name type="common">Nematode worm</name>
    <dbReference type="NCBI Taxonomy" id="13658"/>
    <lineage>
        <taxon>Eukaryota</taxon>
        <taxon>Metazoa</taxon>
        <taxon>Ecdysozoa</taxon>
        <taxon>Nematoda</taxon>
        <taxon>Enoplea</taxon>
        <taxon>Dorylaimia</taxon>
        <taxon>Mermithida</taxon>
        <taxon>Mermithoidea</taxon>
        <taxon>Mermithidae</taxon>
        <taxon>Romanomermis</taxon>
    </lineage>
</organism>
<sequence length="125" mass="14410">MLSWCIPMFIKQYAPLSPPPLQPQFPYHPHGLLQAYQIRNRQDEWVSIGHPAFIRNISGGIYEFTPEAIIANIRLLSEDQRQALENAARIRNQNIARAFVNLIPLQSVSCTTKFLHENQQYTLHG</sequence>
<protein>
    <submittedName>
        <fullName evidence="2">Uncharacterized protein</fullName>
    </submittedName>
</protein>
<name>A0A915JGZ3_ROMCU</name>
<evidence type="ECO:0000313" key="2">
    <source>
        <dbReference type="WBParaSite" id="nRc.2.0.1.t25258-RA"/>
    </source>
</evidence>
<proteinExistence type="predicted"/>
<keyword evidence="1" id="KW-1185">Reference proteome</keyword>
<dbReference type="Proteomes" id="UP000887565">
    <property type="component" value="Unplaced"/>
</dbReference>
<evidence type="ECO:0000313" key="1">
    <source>
        <dbReference type="Proteomes" id="UP000887565"/>
    </source>
</evidence>
<accession>A0A915JGZ3</accession>
<reference evidence="2" key="1">
    <citation type="submission" date="2022-11" db="UniProtKB">
        <authorList>
            <consortium name="WormBaseParasite"/>
        </authorList>
    </citation>
    <scope>IDENTIFICATION</scope>
</reference>
<dbReference type="AlphaFoldDB" id="A0A915JGZ3"/>